<dbReference type="Gene3D" id="3.40.30.10">
    <property type="entry name" value="Glutaredoxin"/>
    <property type="match status" value="1"/>
</dbReference>
<name>A0A6A7ZYG2_RHIML</name>
<accession>A0A6A7ZYG2</accession>
<organism evidence="2">
    <name type="scientific">Rhizobium meliloti</name>
    <name type="common">Ensifer meliloti</name>
    <name type="synonym">Sinorhizobium meliloti</name>
    <dbReference type="NCBI Taxonomy" id="382"/>
    <lineage>
        <taxon>Bacteria</taxon>
        <taxon>Pseudomonadati</taxon>
        <taxon>Pseudomonadota</taxon>
        <taxon>Alphaproteobacteria</taxon>
        <taxon>Hyphomicrobiales</taxon>
        <taxon>Rhizobiaceae</taxon>
        <taxon>Sinorhizobium/Ensifer group</taxon>
        <taxon>Sinorhizobium</taxon>
    </lineage>
</organism>
<sequence>MLNGIDGSVAARRRSGEPISRLSGSPQAVLHSGSSLQWSGPMGITFPNESSNYRTARDKLLQREAALRREMEAVAAEIRALPPGGVVPEDYEFDHIDGKGRPAKVRLSELFRPGTDVLILYHYMFPRHRGDKRPKPSSGPMAELPIEDGPCPSCTALLDNWEGAVPHVEGLGANIAAVAKAPIEQVAAFAAHRGWRNLKLLSAANNSFKRDYHGEDAEGQQLPILTVFHKGADGLIRLSWASELLFLPADPGQDPRHLGTVEPMWTLLDLTPGGRPSTDEQFEYQG</sequence>
<comment type="caution">
    <text evidence="2">The sequence shown here is derived from an EMBL/GenBank/DDBJ whole genome shotgun (WGS) entry which is preliminary data.</text>
</comment>
<dbReference type="SUPFAM" id="SSF52833">
    <property type="entry name" value="Thioredoxin-like"/>
    <property type="match status" value="1"/>
</dbReference>
<dbReference type="InterPro" id="IPR036249">
    <property type="entry name" value="Thioredoxin-like_sf"/>
</dbReference>
<feature type="region of interest" description="Disordered" evidence="1">
    <location>
        <begin position="1"/>
        <end position="34"/>
    </location>
</feature>
<dbReference type="InterPro" id="IPR010296">
    <property type="entry name" value="DUF899_thioredox"/>
</dbReference>
<dbReference type="Pfam" id="PF05988">
    <property type="entry name" value="DUF899"/>
    <property type="match status" value="1"/>
</dbReference>
<dbReference type="EMBL" id="WISP01000177">
    <property type="protein sequence ID" value="MQW06981.1"/>
    <property type="molecule type" value="Genomic_DNA"/>
</dbReference>
<feature type="compositionally biased region" description="Polar residues" evidence="1">
    <location>
        <begin position="22"/>
        <end position="34"/>
    </location>
</feature>
<reference evidence="2" key="1">
    <citation type="journal article" date="2013" name="Genome Biol.">
        <title>Comparative genomics of the core and accessory genomes of 48 Sinorhizobium strains comprising five genospecies.</title>
        <authorList>
            <person name="Sugawara M."/>
            <person name="Epstein B."/>
            <person name="Badgley B.D."/>
            <person name="Unno T."/>
            <person name="Xu L."/>
            <person name="Reese J."/>
            <person name="Gyaneshwar P."/>
            <person name="Denny R."/>
            <person name="Mudge J."/>
            <person name="Bharti A.K."/>
            <person name="Farmer A.D."/>
            <person name="May G.D."/>
            <person name="Woodward J.E."/>
            <person name="Medigue C."/>
            <person name="Vallenet D."/>
            <person name="Lajus A."/>
            <person name="Rouy Z."/>
            <person name="Martinez-Vaz B."/>
            <person name="Tiffin P."/>
            <person name="Young N.D."/>
            <person name="Sadowsky M.J."/>
        </authorList>
    </citation>
    <scope>NUCLEOTIDE SEQUENCE</scope>
    <source>
        <strain evidence="2">M30</strain>
    </source>
</reference>
<dbReference type="AlphaFoldDB" id="A0A6A7ZYG2"/>
<evidence type="ECO:0000256" key="1">
    <source>
        <dbReference type="SAM" id="MobiDB-lite"/>
    </source>
</evidence>
<evidence type="ECO:0000313" key="2">
    <source>
        <dbReference type="EMBL" id="MQW06981.1"/>
    </source>
</evidence>
<proteinExistence type="predicted"/>
<protein>
    <submittedName>
        <fullName evidence="2">DUF899 domain-containing protein</fullName>
    </submittedName>
</protein>
<gene>
    <name evidence="2" type="ORF">GHK45_25600</name>
</gene>